<sequence>RRGQGCWGASRADPRCPRGPGSCSPSPGGRAQTVRGCAQPCSRSRPISQHAASPLGPAATPATSHPRPAATGNPRQAPAPCPACAVPGDAPVPVHTEHPPPGPVPTTGRHSRFRASAQAPARGAPKGSRYRSAPRRRISPAGPSRAGRRWRSCRRNRRRGGGPPPPPPPPPPAGRRWRSGRRNRRRGGGRSSSRLPSAPWRRARGTRGCACWRGTAPAWPARRATPPWRPSRPRRWSRTRCPRSMRKDSRRSSCARPARTPWCPSVRVERGVAGRRLSEGRGPERWSLLRAGPSAPGRLPPGEARLGFGSAVEPARSAQARGKPRSAQARGKPSLTAPSFPAGCLCTVGILAYGIICFKKGNTRRSQLMMRARVIAQGFTFAALLGGMVATAVKSRQ</sequence>
<reference evidence="8" key="2">
    <citation type="submission" date="2025-08" db="UniProtKB">
        <authorList>
            <consortium name="Ensembl"/>
        </authorList>
    </citation>
    <scope>IDENTIFICATION</scope>
</reference>
<dbReference type="GO" id="GO:0031966">
    <property type="term" value="C:mitochondrial membrane"/>
    <property type="evidence" value="ECO:0007669"/>
    <property type="project" value="UniProtKB-SubCell"/>
</dbReference>
<dbReference type="InterPro" id="IPR050355">
    <property type="entry name" value="RCF1"/>
</dbReference>
<reference evidence="8 9" key="1">
    <citation type="journal article" date="2012" name="Nature">
        <title>The genomic landscape of species divergence in Ficedula flycatchers.</title>
        <authorList>
            <person name="Ellegren H."/>
            <person name="Smeds L."/>
            <person name="Burri R."/>
            <person name="Olason P.I."/>
            <person name="Backstrom N."/>
            <person name="Kawakami T."/>
            <person name="Kunstner A."/>
            <person name="Makinen H."/>
            <person name="Nadachowska-Brzyska K."/>
            <person name="Qvarnstrom A."/>
            <person name="Uebbing S."/>
            <person name="Wolf J.B."/>
        </authorList>
    </citation>
    <scope>NUCLEOTIDE SEQUENCE [LARGE SCALE GENOMIC DNA]</scope>
</reference>
<feature type="compositionally biased region" description="Pro residues" evidence="5">
    <location>
        <begin position="162"/>
        <end position="173"/>
    </location>
</feature>
<feature type="compositionally biased region" description="Low complexity" evidence="5">
    <location>
        <begin position="18"/>
        <end position="30"/>
    </location>
</feature>
<feature type="compositionally biased region" description="Basic residues" evidence="5">
    <location>
        <begin position="231"/>
        <end position="244"/>
    </location>
</feature>
<dbReference type="Pfam" id="PF04588">
    <property type="entry name" value="HIG_1_N"/>
    <property type="match status" value="1"/>
</dbReference>
<evidence type="ECO:0000256" key="3">
    <source>
        <dbReference type="ARBA" id="ARBA00022989"/>
    </source>
</evidence>
<feature type="region of interest" description="Disordered" evidence="5">
    <location>
        <begin position="314"/>
        <end position="334"/>
    </location>
</feature>
<protein>
    <submittedName>
        <fullName evidence="8">Histamine receptor H2</fullName>
    </submittedName>
</protein>
<dbReference type="InterPro" id="IPR007667">
    <property type="entry name" value="Hypoxia_induced_domain"/>
</dbReference>
<dbReference type="Proteomes" id="UP000016665">
    <property type="component" value="Chromosome 13"/>
</dbReference>
<keyword evidence="4 6" id="KW-0472">Membrane</keyword>
<comment type="subcellular location">
    <subcellularLocation>
        <location evidence="1">Mitochondrion membrane</location>
    </subcellularLocation>
</comment>
<evidence type="ECO:0000259" key="7">
    <source>
        <dbReference type="PROSITE" id="PS51503"/>
    </source>
</evidence>
<evidence type="ECO:0000256" key="5">
    <source>
        <dbReference type="SAM" id="MobiDB-lite"/>
    </source>
</evidence>
<evidence type="ECO:0000256" key="6">
    <source>
        <dbReference type="SAM" id="Phobius"/>
    </source>
</evidence>
<name>A0A803WFM5_FICAL</name>
<feature type="domain" description="HIG1" evidence="7">
    <location>
        <begin position="311"/>
        <end position="397"/>
    </location>
</feature>
<proteinExistence type="predicted"/>
<feature type="compositionally biased region" description="Polar residues" evidence="5">
    <location>
        <begin position="41"/>
        <end position="51"/>
    </location>
</feature>
<feature type="region of interest" description="Disordered" evidence="5">
    <location>
        <begin position="220"/>
        <end position="259"/>
    </location>
</feature>
<dbReference type="GeneTree" id="ENSGT00940000158761"/>
<evidence type="ECO:0000313" key="8">
    <source>
        <dbReference type="Ensembl" id="ENSFALP00000033781.1"/>
    </source>
</evidence>
<feature type="compositionally biased region" description="Basic residues" evidence="5">
    <location>
        <begin position="146"/>
        <end position="160"/>
    </location>
</feature>
<evidence type="ECO:0000256" key="4">
    <source>
        <dbReference type="ARBA" id="ARBA00023136"/>
    </source>
</evidence>
<keyword evidence="9" id="KW-1185">Reference proteome</keyword>
<organism evidence="8 9">
    <name type="scientific">Ficedula albicollis</name>
    <name type="common">Collared flycatcher</name>
    <name type="synonym">Muscicapa albicollis</name>
    <dbReference type="NCBI Taxonomy" id="59894"/>
    <lineage>
        <taxon>Eukaryota</taxon>
        <taxon>Metazoa</taxon>
        <taxon>Chordata</taxon>
        <taxon>Craniata</taxon>
        <taxon>Vertebrata</taxon>
        <taxon>Euteleostomi</taxon>
        <taxon>Archelosauria</taxon>
        <taxon>Archosauria</taxon>
        <taxon>Dinosauria</taxon>
        <taxon>Saurischia</taxon>
        <taxon>Theropoda</taxon>
        <taxon>Coelurosauria</taxon>
        <taxon>Aves</taxon>
        <taxon>Neognathae</taxon>
        <taxon>Neoaves</taxon>
        <taxon>Telluraves</taxon>
        <taxon>Australaves</taxon>
        <taxon>Passeriformes</taxon>
        <taxon>Muscicapidae</taxon>
        <taxon>Ficedula</taxon>
    </lineage>
</organism>
<dbReference type="Ensembl" id="ENSFALT00000034420.1">
    <property type="protein sequence ID" value="ENSFALP00000033781.1"/>
    <property type="gene ID" value="ENSFALG00000008529.2"/>
</dbReference>
<keyword evidence="3 6" id="KW-1133">Transmembrane helix</keyword>
<keyword evidence="2 6" id="KW-0812">Transmembrane</keyword>
<dbReference type="Gene3D" id="6.10.140.1320">
    <property type="match status" value="1"/>
</dbReference>
<reference evidence="8" key="3">
    <citation type="submission" date="2025-09" db="UniProtKB">
        <authorList>
            <consortium name="Ensembl"/>
        </authorList>
    </citation>
    <scope>IDENTIFICATION</scope>
</reference>
<feature type="compositionally biased region" description="Low complexity" evidence="5">
    <location>
        <begin position="82"/>
        <end position="94"/>
    </location>
</feature>
<feature type="transmembrane region" description="Helical" evidence="6">
    <location>
        <begin position="340"/>
        <end position="358"/>
    </location>
</feature>
<dbReference type="GO" id="GO:0097250">
    <property type="term" value="P:mitochondrial respirasome assembly"/>
    <property type="evidence" value="ECO:0007669"/>
    <property type="project" value="TreeGrafter"/>
</dbReference>
<gene>
    <name evidence="8" type="primary">HRH2</name>
</gene>
<dbReference type="AlphaFoldDB" id="A0A803WFM5"/>
<dbReference type="PROSITE" id="PS51503">
    <property type="entry name" value="HIG1"/>
    <property type="match status" value="1"/>
</dbReference>
<evidence type="ECO:0000313" key="9">
    <source>
        <dbReference type="Proteomes" id="UP000016665"/>
    </source>
</evidence>
<dbReference type="PANTHER" id="PTHR12297">
    <property type="entry name" value="HYPOXIA-INDUCBILE GENE 1 HIG1 -RELATED"/>
    <property type="match status" value="1"/>
</dbReference>
<evidence type="ECO:0000256" key="2">
    <source>
        <dbReference type="ARBA" id="ARBA00022692"/>
    </source>
</evidence>
<feature type="region of interest" description="Disordered" evidence="5">
    <location>
        <begin position="1"/>
        <end position="206"/>
    </location>
</feature>
<feature type="compositionally biased region" description="Basic residues" evidence="5">
    <location>
        <begin position="175"/>
        <end position="188"/>
    </location>
</feature>
<feature type="compositionally biased region" description="Basic residues" evidence="5">
    <location>
        <begin position="128"/>
        <end position="138"/>
    </location>
</feature>
<evidence type="ECO:0000256" key="1">
    <source>
        <dbReference type="ARBA" id="ARBA00004325"/>
    </source>
</evidence>
<dbReference type="PANTHER" id="PTHR12297:SF18">
    <property type="entry name" value="HIG1 DOMAIN FAMILY MEMBER 2A"/>
    <property type="match status" value="1"/>
</dbReference>
<accession>A0A803WFM5</accession>
<feature type="transmembrane region" description="Helical" evidence="6">
    <location>
        <begin position="370"/>
        <end position="393"/>
    </location>
</feature>